<reference evidence="2" key="1">
    <citation type="journal article" date="2024" name="J. Gen. Virol.">
        <title>Novel phages of Pseudomonas syringae unveil numerous potential auxiliary metabolic genes.</title>
        <authorList>
            <person name="Feltin C."/>
            <person name="Garneau J.R."/>
            <person name="Morris C.E."/>
            <person name="Berard A."/>
            <person name="Torres-Barcelo C."/>
        </authorList>
    </citation>
    <scope>NUCLEOTIDE SEQUENCE</scope>
</reference>
<protein>
    <submittedName>
        <fullName evidence="2">Portal protein</fullName>
    </submittedName>
</protein>
<gene>
    <name evidence="2" type="ORF">Pyxpy02_00003</name>
</gene>
<evidence type="ECO:0000313" key="2">
    <source>
        <dbReference type="EMBL" id="XAI69486.1"/>
    </source>
</evidence>
<dbReference type="EMBL" id="PP179311">
    <property type="protein sequence ID" value="XAI69486.1"/>
    <property type="molecule type" value="Genomic_DNA"/>
</dbReference>
<proteinExistence type="predicted"/>
<dbReference type="Pfam" id="PF14550">
    <property type="entry name" value="Peptidase_S78_2"/>
    <property type="match status" value="1"/>
</dbReference>
<feature type="domain" description="Phage-like element PBSX protein XkdF" evidence="1">
    <location>
        <begin position="25"/>
        <end position="147"/>
    </location>
</feature>
<evidence type="ECO:0000259" key="1">
    <source>
        <dbReference type="Pfam" id="PF14550"/>
    </source>
</evidence>
<accession>A0AAU6VY87</accession>
<dbReference type="InterPro" id="IPR027924">
    <property type="entry name" value="XkdF"/>
</dbReference>
<organism evidence="2">
    <name type="scientific">Pseudomonas phage Pyxpy02</name>
    <dbReference type="NCBI Taxonomy" id="3138547"/>
    <lineage>
        <taxon>Viruses</taxon>
    </lineage>
</organism>
<sequence length="152" mass="17025">MKFVDALAELIEKHFGGSKESPEQVEVTKALNDEKRMAMFVVLEPDSVDLHGDVYTEVEVEKACNNFNTHCQVANLFHQVETQKADIVQSFIAPTSFKTDTGVEVKKGTWLQWWHFPEGDETSNLLWEGVKSGDINGVSIGAMATVEELKHD</sequence>
<name>A0AAU6VY87_9VIRU</name>